<gene>
    <name evidence="1" type="ORF">BD94_0892</name>
</gene>
<evidence type="ECO:0008006" key="3">
    <source>
        <dbReference type="Google" id="ProtNLM"/>
    </source>
</evidence>
<dbReference type="STRING" id="1338011.BD94_0892"/>
<proteinExistence type="predicted"/>
<sequence length="166" mass="19566">MNEELHKLENRLLKNIDLKISAITQDAECEEYFGYNFRLKQLNIKYRKAKVTPKKNGLFVTLWKRNIKGQTEPFNHNDPFNFYIIAGEHSDKSGYFIFPRLLLAEKHILTSDSKEGKRGFRIYTPWDISLNKQAEKTQLWQSEYFIDMALPEDLIAEKLTAIFKSS</sequence>
<dbReference type="Gene3D" id="3.40.1350.140">
    <property type="entry name" value="MepB-like"/>
    <property type="match status" value="1"/>
</dbReference>
<accession>A0A077EB46</accession>
<dbReference type="Pfam" id="PF08877">
    <property type="entry name" value="MepB-like"/>
    <property type="match status" value="1"/>
</dbReference>
<protein>
    <recommendedName>
        <fullName evidence="3">MepB protein</fullName>
    </recommendedName>
</protein>
<reference evidence="1" key="1">
    <citation type="journal article" date="2013" name="Lancet">
        <title>First case of E anophelis outbreak in an intensive-care unit.</title>
        <authorList>
            <person name="Teo J."/>
            <person name="Tan S.Y."/>
            <person name="Tay M."/>
            <person name="Ding Y."/>
            <person name="Kjelleberg S."/>
            <person name="Givskov M."/>
            <person name="Lin R.T."/>
            <person name="Yang L."/>
        </authorList>
    </citation>
    <scope>NUCLEOTIDE SEQUENCE [LARGE SCALE GENOMIC DNA]</scope>
    <source>
        <strain evidence="1">NUHP1</strain>
    </source>
</reference>
<evidence type="ECO:0000313" key="2">
    <source>
        <dbReference type="Proteomes" id="UP000028933"/>
    </source>
</evidence>
<dbReference type="InterPro" id="IPR011235">
    <property type="entry name" value="MepB-like"/>
</dbReference>
<dbReference type="InterPro" id="IPR038231">
    <property type="entry name" value="MepB-like_sf"/>
</dbReference>
<reference evidence="1" key="2">
    <citation type="journal article" date="2015" name="Genome Biol. Evol.">
        <title>Complete Genome Sequence and Transcriptomic Analysis of the Novel Pathogen Elizabethkingia anophelis in Response to Oxidative Stress.</title>
        <authorList>
            <person name="Li Y."/>
            <person name="Liu Y."/>
            <person name="Chew S.C."/>
            <person name="Tay M."/>
            <person name="Salido M.M."/>
            <person name="Teo J."/>
            <person name="Lauro F.M."/>
            <person name="Givskov M."/>
            <person name="Yang L."/>
        </authorList>
    </citation>
    <scope>NUCLEOTIDE SEQUENCE</scope>
    <source>
        <strain evidence="1">NUHP1</strain>
    </source>
</reference>
<dbReference type="Proteomes" id="UP000028933">
    <property type="component" value="Chromosome"/>
</dbReference>
<dbReference type="HOGENOM" id="CLU_111604_0_0_10"/>
<name>A0A077EB46_9FLAO</name>
<evidence type="ECO:0000313" key="1">
    <source>
        <dbReference type="EMBL" id="AIL44667.1"/>
    </source>
</evidence>
<dbReference type="RefSeq" id="WP_024566060.1">
    <property type="nucleotide sequence ID" value="NZ_CP007547.1"/>
</dbReference>
<dbReference type="PIRSF" id="PIRSF032285">
    <property type="entry name" value="UCP032285"/>
    <property type="match status" value="1"/>
</dbReference>
<dbReference type="AlphaFoldDB" id="A0A077EB46"/>
<dbReference type="eggNOG" id="COG4815">
    <property type="taxonomic scope" value="Bacteria"/>
</dbReference>
<dbReference type="KEGG" id="eao:BD94_0892"/>
<dbReference type="EMBL" id="CP007547">
    <property type="protein sequence ID" value="AIL44667.1"/>
    <property type="molecule type" value="Genomic_DNA"/>
</dbReference>
<organism evidence="1 2">
    <name type="scientific">Elizabethkingia anophelis NUHP1</name>
    <dbReference type="NCBI Taxonomy" id="1338011"/>
    <lineage>
        <taxon>Bacteria</taxon>
        <taxon>Pseudomonadati</taxon>
        <taxon>Bacteroidota</taxon>
        <taxon>Flavobacteriia</taxon>
        <taxon>Flavobacteriales</taxon>
        <taxon>Weeksellaceae</taxon>
        <taxon>Elizabethkingia</taxon>
    </lineage>
</organism>